<evidence type="ECO:0000256" key="4">
    <source>
        <dbReference type="ARBA" id="ARBA00023172"/>
    </source>
</evidence>
<dbReference type="Proteomes" id="UP000677812">
    <property type="component" value="Unassembled WGS sequence"/>
</dbReference>
<evidence type="ECO:0000256" key="3">
    <source>
        <dbReference type="ARBA" id="ARBA00022763"/>
    </source>
</evidence>
<dbReference type="PANTHER" id="PTHR33991:SF1">
    <property type="entry name" value="DNA REPAIR PROTEIN RECO"/>
    <property type="match status" value="1"/>
</dbReference>
<dbReference type="Gene3D" id="1.20.1440.120">
    <property type="entry name" value="Recombination protein O, C-terminal domain"/>
    <property type="match status" value="1"/>
</dbReference>
<dbReference type="SUPFAM" id="SSF57863">
    <property type="entry name" value="ArfGap/RecO-like zinc finger"/>
    <property type="match status" value="1"/>
</dbReference>
<dbReference type="PANTHER" id="PTHR33991">
    <property type="entry name" value="DNA REPAIR PROTEIN RECO"/>
    <property type="match status" value="1"/>
</dbReference>
<protein>
    <recommendedName>
        <fullName evidence="2 7">DNA repair protein RecO</fullName>
    </recommendedName>
    <alternativeName>
        <fullName evidence="6 7">Recombination protein O</fullName>
    </alternativeName>
</protein>
<gene>
    <name evidence="7 9" type="primary">recO</name>
    <name evidence="9" type="ORF">KB213_05640</name>
</gene>
<keyword evidence="3 7" id="KW-0227">DNA damage</keyword>
<dbReference type="InterPro" id="IPR042242">
    <property type="entry name" value="RecO_C"/>
</dbReference>
<dbReference type="Gene3D" id="2.40.50.140">
    <property type="entry name" value="Nucleic acid-binding proteins"/>
    <property type="match status" value="1"/>
</dbReference>
<keyword evidence="5 7" id="KW-0234">DNA repair</keyword>
<dbReference type="NCBIfam" id="TIGR00613">
    <property type="entry name" value="reco"/>
    <property type="match status" value="1"/>
</dbReference>
<keyword evidence="10" id="KW-1185">Reference proteome</keyword>
<dbReference type="InterPro" id="IPR037278">
    <property type="entry name" value="ARFGAP/RecO"/>
</dbReference>
<dbReference type="SUPFAM" id="SSF50249">
    <property type="entry name" value="Nucleic acid-binding proteins"/>
    <property type="match status" value="1"/>
</dbReference>
<evidence type="ECO:0000313" key="10">
    <source>
        <dbReference type="Proteomes" id="UP000677812"/>
    </source>
</evidence>
<dbReference type="Pfam" id="PF02565">
    <property type="entry name" value="RecO_C"/>
    <property type="match status" value="1"/>
</dbReference>
<evidence type="ECO:0000259" key="8">
    <source>
        <dbReference type="Pfam" id="PF11967"/>
    </source>
</evidence>
<feature type="domain" description="DNA replication/recombination mediator RecO N-terminal" evidence="8">
    <location>
        <begin position="1"/>
        <end position="77"/>
    </location>
</feature>
<dbReference type="InterPro" id="IPR022572">
    <property type="entry name" value="DNA_rep/recomb_RecO_N"/>
</dbReference>
<evidence type="ECO:0000256" key="2">
    <source>
        <dbReference type="ARBA" id="ARBA00021310"/>
    </source>
</evidence>
<dbReference type="EMBL" id="JAGRQH010000003">
    <property type="protein sequence ID" value="MBR0559538.1"/>
    <property type="molecule type" value="Genomic_DNA"/>
</dbReference>
<evidence type="ECO:0000256" key="5">
    <source>
        <dbReference type="ARBA" id="ARBA00023204"/>
    </source>
</evidence>
<comment type="caution">
    <text evidence="9">The sequence shown here is derived from an EMBL/GenBank/DDBJ whole genome shotgun (WGS) entry which is preliminary data.</text>
</comment>
<accession>A0ABS5E7R6</accession>
<dbReference type="Pfam" id="PF11967">
    <property type="entry name" value="RecO_N"/>
    <property type="match status" value="1"/>
</dbReference>
<evidence type="ECO:0000256" key="7">
    <source>
        <dbReference type="HAMAP-Rule" id="MF_00201"/>
    </source>
</evidence>
<organism evidence="9 10">
    <name type="scientific">Neokomagataea anthophila</name>
    <dbReference type="NCBI Taxonomy" id="2826925"/>
    <lineage>
        <taxon>Bacteria</taxon>
        <taxon>Pseudomonadati</taxon>
        <taxon>Pseudomonadota</taxon>
        <taxon>Alphaproteobacteria</taxon>
        <taxon>Acetobacterales</taxon>
        <taxon>Acetobacteraceae</taxon>
        <taxon>Neokomagataea</taxon>
    </lineage>
</organism>
<evidence type="ECO:0000313" key="9">
    <source>
        <dbReference type="EMBL" id="MBR0559538.1"/>
    </source>
</evidence>
<dbReference type="HAMAP" id="MF_00201">
    <property type="entry name" value="RecO"/>
    <property type="match status" value="1"/>
</dbReference>
<dbReference type="InterPro" id="IPR012340">
    <property type="entry name" value="NA-bd_OB-fold"/>
</dbReference>
<keyword evidence="4 7" id="KW-0233">DNA recombination</keyword>
<proteinExistence type="inferred from homology"/>
<dbReference type="InterPro" id="IPR003717">
    <property type="entry name" value="RecO"/>
</dbReference>
<reference evidence="9 10" key="1">
    <citation type="submission" date="2021-04" db="EMBL/GenBank/DDBJ databases">
        <title>The complete genome sequence of Neokomagataea sp. TBRC 2177.</title>
        <authorList>
            <person name="Charoenyingcharoen P."/>
            <person name="Yukphan P."/>
        </authorList>
    </citation>
    <scope>NUCLEOTIDE SEQUENCE [LARGE SCALE GENOMIC DNA]</scope>
    <source>
        <strain evidence="9 10">TBRC 2177</strain>
    </source>
</reference>
<name>A0ABS5E7R6_9PROT</name>
<sequence length="252" mass="27477">MKEWQEAGLVLSVCPYGEGSILVHLFTEEHGVVHGIVRGGGARRHAATWQVGNLVMVQWKARLSGQLGSVTGELVQSVAARCLDYPVALSMLSSACAVADGALPQDEAHPEVFMRLVRLLTLIGVAPEPPPMAAYLRWEACLLSALGYGLDLRVCAVTGACEGLQYVSPKTGRAVSVEGAGEWRDRLLPLPSLFLEEDVEATRDEWCDGIDLTGYFLERWVFGVRHKGMPLARGYLRERLSVPLSSMDDDAE</sequence>
<dbReference type="RefSeq" id="WP_211681141.1">
    <property type="nucleotide sequence ID" value="NZ_JAGRQH010000003.1"/>
</dbReference>
<evidence type="ECO:0000256" key="6">
    <source>
        <dbReference type="ARBA" id="ARBA00033409"/>
    </source>
</evidence>
<comment type="similarity">
    <text evidence="1 7">Belongs to the RecO family.</text>
</comment>
<comment type="function">
    <text evidence="7">Involved in DNA repair and RecF pathway recombination.</text>
</comment>
<evidence type="ECO:0000256" key="1">
    <source>
        <dbReference type="ARBA" id="ARBA00007452"/>
    </source>
</evidence>